<reference evidence="1 2" key="1">
    <citation type="journal article" date="2014" name="Nature">
        <title>The genome of Eucalyptus grandis.</title>
        <authorList>
            <person name="Myburg A.A."/>
            <person name="Grattapaglia D."/>
            <person name="Tuskan G.A."/>
            <person name="Hellsten U."/>
            <person name="Hayes R.D."/>
            <person name="Grimwood J."/>
            <person name="Jenkins J."/>
            <person name="Lindquist E."/>
            <person name="Tice H."/>
            <person name="Bauer D."/>
            <person name="Goodstein D.M."/>
            <person name="Dubchak I."/>
            <person name="Poliakov A."/>
            <person name="Mizrachi E."/>
            <person name="Kullan A.R."/>
            <person name="Hussey S.G."/>
            <person name="Pinard D."/>
            <person name="van der Merwe K."/>
            <person name="Singh P."/>
            <person name="van Jaarsveld I."/>
            <person name="Silva-Junior O.B."/>
            <person name="Togawa R.C."/>
            <person name="Pappas M.R."/>
            <person name="Faria D.A."/>
            <person name="Sansaloni C.P."/>
            <person name="Petroli C.D."/>
            <person name="Yang X."/>
            <person name="Ranjan P."/>
            <person name="Tschaplinski T.J."/>
            <person name="Ye C.Y."/>
            <person name="Li T."/>
            <person name="Sterck L."/>
            <person name="Vanneste K."/>
            <person name="Murat F."/>
            <person name="Soler M."/>
            <person name="Clemente H.S."/>
            <person name="Saidi N."/>
            <person name="Cassan-Wang H."/>
            <person name="Dunand C."/>
            <person name="Hefer C.A."/>
            <person name="Bornberg-Bauer E."/>
            <person name="Kersting A.R."/>
            <person name="Vining K."/>
            <person name="Amarasinghe V."/>
            <person name="Ranik M."/>
            <person name="Naithani S."/>
            <person name="Elser J."/>
            <person name="Boyd A.E."/>
            <person name="Liston A."/>
            <person name="Spatafora J.W."/>
            <person name="Dharmwardhana P."/>
            <person name="Raja R."/>
            <person name="Sullivan C."/>
            <person name="Romanel E."/>
            <person name="Alves-Ferreira M."/>
            <person name="Kulheim C."/>
            <person name="Foley W."/>
            <person name="Carocha V."/>
            <person name="Paiva J."/>
            <person name="Kudrna D."/>
            <person name="Brommonschenkel S.H."/>
            <person name="Pasquali G."/>
            <person name="Byrne M."/>
            <person name="Rigault P."/>
            <person name="Tibbits J."/>
            <person name="Spokevicius A."/>
            <person name="Jones R.C."/>
            <person name="Steane D.A."/>
            <person name="Vaillancourt R.E."/>
            <person name="Potts B.M."/>
            <person name="Joubert F."/>
            <person name="Barry K."/>
            <person name="Pappas G.J."/>
            <person name="Strauss S.H."/>
            <person name="Jaiswal P."/>
            <person name="Grima-Pettenati J."/>
            <person name="Salse J."/>
            <person name="Van de Peer Y."/>
            <person name="Rokhsar D.S."/>
            <person name="Schmutz J."/>
        </authorList>
    </citation>
    <scope>NUCLEOTIDE SEQUENCE [LARGE SCALE GENOMIC DNA]</scope>
    <source>
        <strain evidence="2">cv. BRASUZ1</strain>
        <tissue evidence="1">Leaf extractions</tissue>
    </source>
</reference>
<proteinExistence type="predicted"/>
<name>A0ACC3LVI7_EUCGR</name>
<accession>A0ACC3LVI7</accession>
<keyword evidence="2" id="KW-1185">Reference proteome</keyword>
<evidence type="ECO:0000313" key="1">
    <source>
        <dbReference type="EMBL" id="KAK3442944.1"/>
    </source>
</evidence>
<sequence>MFSLFFLLLPLLAASAPHAYGNVSCHINCGGHAPTVDSFNTMWLPDRYFTSSAAAVVSEPLRFHQPQEKTLRYFPLSSSKKNCYVLPGLPFGRYYLRTFTVYDNYDGKSHPPSFDTSVEGTLVFSWRSPWPFPDLAGAAGAYSDLFAFVRDGKANVCFYSIATDTPPPPWSDPCRSSRLIRCLIHVRGQRFHPGQLRETGLWRRSWGPGFSDDANYFNWSWQLDYNARTTATRKIIDAISIASSIARTNQQPNYFPMKLYHIVVTASQMGAVKYELEVDAKLDYLLWFHFVEIDPRVNKAGQRVFDALANRANATRIDIYKEVAQFTAFDWHYTVKNLSNTVLNVKLVHVVGAA</sequence>
<protein>
    <submittedName>
        <fullName evidence="1">Uncharacterized protein</fullName>
    </submittedName>
</protein>
<dbReference type="EMBL" id="CM064436">
    <property type="protein sequence ID" value="KAK3442944.1"/>
    <property type="molecule type" value="Genomic_DNA"/>
</dbReference>
<evidence type="ECO:0000313" key="2">
    <source>
        <dbReference type="Proteomes" id="UP000030711"/>
    </source>
</evidence>
<comment type="caution">
    <text evidence="1">The sequence shown here is derived from an EMBL/GenBank/DDBJ whole genome shotgun (WGS) entry which is preliminary data.</text>
</comment>
<gene>
    <name evidence="1" type="ORF">EUGRSUZ_B03171</name>
</gene>
<organism evidence="1 2">
    <name type="scientific">Eucalyptus grandis</name>
    <name type="common">Flooded gum</name>
    <dbReference type="NCBI Taxonomy" id="71139"/>
    <lineage>
        <taxon>Eukaryota</taxon>
        <taxon>Viridiplantae</taxon>
        <taxon>Streptophyta</taxon>
        <taxon>Embryophyta</taxon>
        <taxon>Tracheophyta</taxon>
        <taxon>Spermatophyta</taxon>
        <taxon>Magnoliopsida</taxon>
        <taxon>eudicotyledons</taxon>
        <taxon>Gunneridae</taxon>
        <taxon>Pentapetalae</taxon>
        <taxon>rosids</taxon>
        <taxon>malvids</taxon>
        <taxon>Myrtales</taxon>
        <taxon>Myrtaceae</taxon>
        <taxon>Myrtoideae</taxon>
        <taxon>Eucalypteae</taxon>
        <taxon>Eucalyptus</taxon>
    </lineage>
</organism>
<dbReference type="Proteomes" id="UP000030711">
    <property type="component" value="Chromosome 2"/>
</dbReference>